<accession>A0ABY9JV93</accession>
<dbReference type="EMBL" id="CP129013">
    <property type="protein sequence ID" value="WLR43329.1"/>
    <property type="molecule type" value="Genomic_DNA"/>
</dbReference>
<organism evidence="1 2">
    <name type="scientific">Bacillus carboniphilus</name>
    <dbReference type="NCBI Taxonomy" id="86663"/>
    <lineage>
        <taxon>Bacteria</taxon>
        <taxon>Bacillati</taxon>
        <taxon>Bacillota</taxon>
        <taxon>Bacilli</taxon>
        <taxon>Bacillales</taxon>
        <taxon>Bacillaceae</taxon>
        <taxon>Bacillus</taxon>
    </lineage>
</organism>
<name>A0ABY9JV93_9BACI</name>
<sequence>MASNKSYLSLREQEHLLSLLKKQKKMIPEIITTYEKKLLINIKKKTLQKNKDNLSRTSAYFDFYNNHKEIHWSFLAHLVSRNGGYAMCDLKTKWIENILTNRQQEHFFSFLEAANSWIFQDAYPQLLLYEESKRIKRPLFFLLNQLSCSPLRKHHLGALLDLS</sequence>
<protein>
    <submittedName>
        <fullName evidence="1">DUF2515 family protein</fullName>
    </submittedName>
</protein>
<evidence type="ECO:0000313" key="2">
    <source>
        <dbReference type="Proteomes" id="UP001197974"/>
    </source>
</evidence>
<dbReference type="RefSeq" id="WP_306020060.1">
    <property type="nucleotide sequence ID" value="NZ_CP129013.1"/>
</dbReference>
<dbReference type="Pfam" id="PF10720">
    <property type="entry name" value="DUF2515"/>
    <property type="match status" value="1"/>
</dbReference>
<dbReference type="Proteomes" id="UP001197974">
    <property type="component" value="Chromosome"/>
</dbReference>
<proteinExistence type="predicted"/>
<gene>
    <name evidence="1" type="ORF">LC087_03840</name>
</gene>
<reference evidence="1 2" key="1">
    <citation type="submission" date="2023-06" db="EMBL/GenBank/DDBJ databases">
        <title>Five Gram-positive bacteria isolated from mangrove sediments in Shenzhen, Guangdong, China.</title>
        <authorList>
            <person name="Yu S."/>
            <person name="Zheng W."/>
            <person name="Huang Y."/>
        </authorList>
    </citation>
    <scope>NUCLEOTIDE SEQUENCE [LARGE SCALE GENOMIC DNA]</scope>
    <source>
        <strain evidence="1 2">SaN35-3</strain>
    </source>
</reference>
<evidence type="ECO:0000313" key="1">
    <source>
        <dbReference type="EMBL" id="WLR43329.1"/>
    </source>
</evidence>
<dbReference type="InterPro" id="IPR019658">
    <property type="entry name" value="DUF2515"/>
</dbReference>
<keyword evidence="2" id="KW-1185">Reference proteome</keyword>